<dbReference type="Pfam" id="PF00059">
    <property type="entry name" value="Lectin_C"/>
    <property type="match status" value="1"/>
</dbReference>
<keyword evidence="1" id="KW-0812">Transmembrane</keyword>
<evidence type="ECO:0000259" key="2">
    <source>
        <dbReference type="PROSITE" id="PS50041"/>
    </source>
</evidence>
<dbReference type="SMART" id="SM00034">
    <property type="entry name" value="CLECT"/>
    <property type="match status" value="1"/>
</dbReference>
<keyword evidence="1" id="KW-1133">Transmembrane helix</keyword>
<accession>A0AAV2PT60</accession>
<name>A0AAV2PT60_MEGNR</name>
<organism evidence="3 4">
    <name type="scientific">Meganyctiphanes norvegica</name>
    <name type="common">Northern krill</name>
    <name type="synonym">Thysanopoda norvegica</name>
    <dbReference type="NCBI Taxonomy" id="48144"/>
    <lineage>
        <taxon>Eukaryota</taxon>
        <taxon>Metazoa</taxon>
        <taxon>Ecdysozoa</taxon>
        <taxon>Arthropoda</taxon>
        <taxon>Crustacea</taxon>
        <taxon>Multicrustacea</taxon>
        <taxon>Malacostraca</taxon>
        <taxon>Eumalacostraca</taxon>
        <taxon>Eucarida</taxon>
        <taxon>Euphausiacea</taxon>
        <taxon>Euphausiidae</taxon>
        <taxon>Meganyctiphanes</taxon>
    </lineage>
</organism>
<dbReference type="SUPFAM" id="SSF56436">
    <property type="entry name" value="C-type lectin-like"/>
    <property type="match status" value="1"/>
</dbReference>
<dbReference type="CDD" id="cd00037">
    <property type="entry name" value="CLECT"/>
    <property type="match status" value="1"/>
</dbReference>
<dbReference type="InterPro" id="IPR016186">
    <property type="entry name" value="C-type_lectin-like/link_sf"/>
</dbReference>
<proteinExistence type="predicted"/>
<feature type="transmembrane region" description="Helical" evidence="1">
    <location>
        <begin position="146"/>
        <end position="169"/>
    </location>
</feature>
<evidence type="ECO:0000313" key="4">
    <source>
        <dbReference type="Proteomes" id="UP001497623"/>
    </source>
</evidence>
<reference evidence="3 4" key="1">
    <citation type="submission" date="2024-05" db="EMBL/GenBank/DDBJ databases">
        <authorList>
            <person name="Wallberg A."/>
        </authorList>
    </citation>
    <scope>NUCLEOTIDE SEQUENCE [LARGE SCALE GENOMIC DNA]</scope>
</reference>
<dbReference type="InterPro" id="IPR016187">
    <property type="entry name" value="CTDL_fold"/>
</dbReference>
<evidence type="ECO:0000256" key="1">
    <source>
        <dbReference type="SAM" id="Phobius"/>
    </source>
</evidence>
<dbReference type="Gene3D" id="3.10.100.10">
    <property type="entry name" value="Mannose-Binding Protein A, subunit A"/>
    <property type="match status" value="1"/>
</dbReference>
<protein>
    <recommendedName>
        <fullName evidence="2">C-type lectin domain-containing protein</fullName>
    </recommendedName>
</protein>
<feature type="domain" description="C-type lectin" evidence="2">
    <location>
        <begin position="13"/>
        <end position="127"/>
    </location>
</feature>
<sequence length="177" mass="20290">MTQGKCLSPYENVSEKCLFVPEVVEDWTDAHKHCISIGNGYLAKIEELALLENWLASKFNSTLYWLGATRRRDAWFWYTGGTFGTTDPNWMEGEGNRQNHHCLSISASLLKYSDNTYCNYQQGFICESKPETLIDDTSPIDWKTPFIASMVIVFFLLAIILGLSAAYIYSLKRYRRG</sequence>
<dbReference type="Proteomes" id="UP001497623">
    <property type="component" value="Unassembled WGS sequence"/>
</dbReference>
<dbReference type="InterPro" id="IPR001304">
    <property type="entry name" value="C-type_lectin-like"/>
</dbReference>
<feature type="non-terminal residue" evidence="3">
    <location>
        <position position="177"/>
    </location>
</feature>
<comment type="caution">
    <text evidence="3">The sequence shown here is derived from an EMBL/GenBank/DDBJ whole genome shotgun (WGS) entry which is preliminary data.</text>
</comment>
<keyword evidence="4" id="KW-1185">Reference proteome</keyword>
<evidence type="ECO:0000313" key="3">
    <source>
        <dbReference type="EMBL" id="CAL4064373.1"/>
    </source>
</evidence>
<dbReference type="PROSITE" id="PS50041">
    <property type="entry name" value="C_TYPE_LECTIN_2"/>
    <property type="match status" value="1"/>
</dbReference>
<dbReference type="EMBL" id="CAXKWB010001447">
    <property type="protein sequence ID" value="CAL4064373.1"/>
    <property type="molecule type" value="Genomic_DNA"/>
</dbReference>
<dbReference type="AlphaFoldDB" id="A0AAV2PT60"/>
<gene>
    <name evidence="3" type="ORF">MNOR_LOCUS4022</name>
</gene>
<keyword evidence="1" id="KW-0472">Membrane</keyword>